<dbReference type="Pfam" id="PF00206">
    <property type="entry name" value="Lyase_1"/>
    <property type="match status" value="1"/>
</dbReference>
<dbReference type="GO" id="GO:0016853">
    <property type="term" value="F:isomerase activity"/>
    <property type="evidence" value="ECO:0007669"/>
    <property type="project" value="UniProtKB-KW"/>
</dbReference>
<reference evidence="5" key="1">
    <citation type="submission" date="2016-10" db="EMBL/GenBank/DDBJ databases">
        <authorList>
            <person name="Varghese N."/>
            <person name="Submissions S."/>
        </authorList>
    </citation>
    <scope>NUCLEOTIDE SEQUENCE [LARGE SCALE GENOMIC DNA]</scope>
    <source>
        <strain evidence="5">CGMCC 1.6963</strain>
    </source>
</reference>
<dbReference type="EMBL" id="FOHB01000003">
    <property type="protein sequence ID" value="SES14931.1"/>
    <property type="molecule type" value="Genomic_DNA"/>
</dbReference>
<dbReference type="SMART" id="SM00998">
    <property type="entry name" value="ADSL_C"/>
    <property type="match status" value="1"/>
</dbReference>
<dbReference type="PROSITE" id="PS00163">
    <property type="entry name" value="FUMARATE_LYASES"/>
    <property type="match status" value="1"/>
</dbReference>
<dbReference type="PRINTS" id="PR00149">
    <property type="entry name" value="FUMRATELYASE"/>
</dbReference>
<evidence type="ECO:0000313" key="5">
    <source>
        <dbReference type="Proteomes" id="UP000199019"/>
    </source>
</evidence>
<dbReference type="Proteomes" id="UP000199019">
    <property type="component" value="Unassembled WGS sequence"/>
</dbReference>
<dbReference type="Gene3D" id="1.20.200.10">
    <property type="entry name" value="Fumarase/aspartase (Central domain)"/>
    <property type="match status" value="1"/>
</dbReference>
<feature type="domain" description="Adenylosuccinate lyase C-terminal" evidence="3">
    <location>
        <begin position="369"/>
        <end position="446"/>
    </location>
</feature>
<keyword evidence="1" id="KW-0456">Lyase</keyword>
<evidence type="ECO:0000256" key="2">
    <source>
        <dbReference type="ARBA" id="ARBA00034772"/>
    </source>
</evidence>
<proteinExistence type="inferred from homology"/>
<gene>
    <name evidence="4" type="ORF">SAMN05216199_2206</name>
</gene>
<dbReference type="SUPFAM" id="SSF48557">
    <property type="entry name" value="L-aspartase-like"/>
    <property type="match status" value="1"/>
</dbReference>
<dbReference type="InterPro" id="IPR008948">
    <property type="entry name" value="L-Aspartase-like"/>
</dbReference>
<protein>
    <submittedName>
        <fullName evidence="4">3-carboxy-cis,cis-muconate cycloisomerase</fullName>
    </submittedName>
</protein>
<dbReference type="InterPro" id="IPR019468">
    <property type="entry name" value="AdenyloSucc_lyase_C"/>
</dbReference>
<dbReference type="InterPro" id="IPR022761">
    <property type="entry name" value="Fumarate_lyase_N"/>
</dbReference>
<dbReference type="InterPro" id="IPR020557">
    <property type="entry name" value="Fumarate_lyase_CS"/>
</dbReference>
<comment type="similarity">
    <text evidence="2">Belongs to the class-II fumarase/aspartase family.</text>
</comment>
<dbReference type="PANTHER" id="PTHR43172">
    <property type="entry name" value="ADENYLOSUCCINATE LYASE"/>
    <property type="match status" value="1"/>
</dbReference>
<dbReference type="InterPro" id="IPR000362">
    <property type="entry name" value="Fumarate_lyase_fam"/>
</dbReference>
<dbReference type="PANTHER" id="PTHR43172:SF2">
    <property type="entry name" value="ADENYLOSUCCINATE LYASE C-TERMINAL DOMAIN-CONTAINING PROTEIN"/>
    <property type="match status" value="1"/>
</dbReference>
<evidence type="ECO:0000313" key="4">
    <source>
        <dbReference type="EMBL" id="SES14931.1"/>
    </source>
</evidence>
<dbReference type="AlphaFoldDB" id="A0A1H9V041"/>
<dbReference type="InterPro" id="IPR024083">
    <property type="entry name" value="Fumarase/histidase_N"/>
</dbReference>
<accession>A0A1H9V041</accession>
<dbReference type="GO" id="GO:0016829">
    <property type="term" value="F:lyase activity"/>
    <property type="evidence" value="ECO:0007669"/>
    <property type="project" value="UniProtKB-KW"/>
</dbReference>
<sequence>MTAVADHGLLDPATVRVPSLTDDEAVLAALLDVEVAWARSLAAVGPAPETLPDVVEKAVARLDLDAAQVAEAGEAGGNPVIPLVRALKSAVRDDDPDAAAWVHRGLTSQDVLDSALLLVAARALDRLQDDLATASAALVRLAGSHRGTPMVARTLAQHALPTTFGAKTAGWLQGVLDAREGVATTRAALPVQCGGAAGTLALADLVTQGRADDLAAAFATRLGLRWPGSAWHTRRGPVTGLGDALTTVTDALGKIASDVVLLSRPEVGELAEPVAEGRGGSSTMPQKRNPVLCVLIRSTALQAPHLAASLHTSAALAVDERPDGAWHAEWPVLRRLLQLAAGAAALAAELLDGLEVHPDAMAANLAHAGPLLLAERLQAELPDRLGGGAAAAQVQDLLTRAGAAGDPRAVLRDGIPVEAVSDDELDAMLDPRRYVGVADALVDRAVERAARVDAAAARGAAAEGGGEAHDG</sequence>
<organism evidence="4 5">
    <name type="scientific">Pedococcus cremeus</name>
    <dbReference type="NCBI Taxonomy" id="587636"/>
    <lineage>
        <taxon>Bacteria</taxon>
        <taxon>Bacillati</taxon>
        <taxon>Actinomycetota</taxon>
        <taxon>Actinomycetes</taxon>
        <taxon>Micrococcales</taxon>
        <taxon>Intrasporangiaceae</taxon>
        <taxon>Pedococcus</taxon>
    </lineage>
</organism>
<keyword evidence="4" id="KW-0413">Isomerase</keyword>
<keyword evidence="5" id="KW-1185">Reference proteome</keyword>
<evidence type="ECO:0000256" key="1">
    <source>
        <dbReference type="ARBA" id="ARBA00023239"/>
    </source>
</evidence>
<name>A0A1H9V041_9MICO</name>
<dbReference type="STRING" id="587636.SAMN05216199_2206"/>
<dbReference type="Gene3D" id="1.10.275.10">
    <property type="entry name" value="Fumarase/aspartase (N-terminal domain)"/>
    <property type="match status" value="1"/>
</dbReference>
<evidence type="ECO:0000259" key="3">
    <source>
        <dbReference type="SMART" id="SM00998"/>
    </source>
</evidence>
<dbReference type="Gene3D" id="1.10.40.30">
    <property type="entry name" value="Fumarase/aspartase (C-terminal domain)"/>
    <property type="match status" value="1"/>
</dbReference>